<sequence>MHDSGTGAQIGDTVILDGSEPTLTYAAGGTRAVVTNTVYTGYSHKTEIAVVDITTGTQLGETRVLDGRQFNSPLINADGVHVLIAVNKPSTHIAVDDVDTTAIVVIDTITGEQAGKTLTVEGTRGYSLTDDDQTHLVITTSLSDLTHITTIDSATGEQTGATLTFPGQILSWPGPTTSADGAHVLFIVSAADETRVVLLDITTATQTGTGVTIAGTTRLNPVSDGTRLTLITAVGATNTHGSSTHVAVIDTSTGKQVGVTTDLTGTVGAGSVTQAGTTVIVETFAGLRATVDTTTGTAVVDVAGFPWGFDLERLREKLQELGQSRLGRLVQTLAYAIAGVTLPVRLALAAVIFWGAIGLGGWFSNIAPPASVQTAATPS</sequence>
<name>A0ABX8VNM1_9MYCO</name>
<dbReference type="RefSeq" id="WP_071945130.1">
    <property type="nucleotide sequence ID" value="NZ_BAAAVX010000042.1"/>
</dbReference>
<dbReference type="InterPro" id="IPR011044">
    <property type="entry name" value="Quino_amine_DH_bsu"/>
</dbReference>
<dbReference type="SUPFAM" id="SSF50969">
    <property type="entry name" value="YVTN repeat-like/Quinoprotein amine dehydrogenase"/>
    <property type="match status" value="1"/>
</dbReference>
<dbReference type="EMBL" id="CP080333">
    <property type="protein sequence ID" value="QYL19410.1"/>
    <property type="molecule type" value="Genomic_DNA"/>
</dbReference>
<organism evidence="1 2">
    <name type="scientific">Mycolicibacterium pallens</name>
    <dbReference type="NCBI Taxonomy" id="370524"/>
    <lineage>
        <taxon>Bacteria</taxon>
        <taxon>Bacillati</taxon>
        <taxon>Actinomycetota</taxon>
        <taxon>Actinomycetes</taxon>
        <taxon>Mycobacteriales</taxon>
        <taxon>Mycobacteriaceae</taxon>
        <taxon>Mycolicibacterium</taxon>
    </lineage>
</organism>
<dbReference type="Proteomes" id="UP000825367">
    <property type="component" value="Chromosome"/>
</dbReference>
<accession>A0ABX8VNM1</accession>
<evidence type="ECO:0000313" key="2">
    <source>
        <dbReference type="Proteomes" id="UP000825367"/>
    </source>
</evidence>
<gene>
    <name evidence="1" type="ORF">K0O64_13525</name>
</gene>
<reference evidence="1 2" key="1">
    <citation type="submission" date="2021-07" db="EMBL/GenBank/DDBJ databases">
        <title>Whole genome sequencing of non-tuberculosis mycobacteria type-strains.</title>
        <authorList>
            <person name="Igarashi Y."/>
            <person name="Osugi A."/>
            <person name="Mitarai S."/>
        </authorList>
    </citation>
    <scope>NUCLEOTIDE SEQUENCE [LARGE SCALE GENOMIC DNA]</scope>
    <source>
        <strain evidence="1 2">JCM 16370</strain>
    </source>
</reference>
<evidence type="ECO:0000313" key="1">
    <source>
        <dbReference type="EMBL" id="QYL19410.1"/>
    </source>
</evidence>
<proteinExistence type="predicted"/>
<keyword evidence="2" id="KW-1185">Reference proteome</keyword>
<protein>
    <submittedName>
        <fullName evidence="1">Uncharacterized protein</fullName>
    </submittedName>
</protein>